<evidence type="ECO:0000259" key="6">
    <source>
        <dbReference type="Pfam" id="PF00441"/>
    </source>
</evidence>
<comment type="similarity">
    <text evidence="2">Belongs to the acyl-CoA dehydrogenase family.</text>
</comment>
<evidence type="ECO:0000313" key="8">
    <source>
        <dbReference type="EMBL" id="MDR7173041.1"/>
    </source>
</evidence>
<dbReference type="Gene3D" id="1.10.540.10">
    <property type="entry name" value="Acyl-CoA dehydrogenase/oxidase, N-terminal domain"/>
    <property type="match status" value="1"/>
</dbReference>
<dbReference type="SUPFAM" id="SSF56645">
    <property type="entry name" value="Acyl-CoA dehydrogenase NM domain-like"/>
    <property type="match status" value="1"/>
</dbReference>
<feature type="domain" description="Acyl-CoA dehydrogenase/oxidase C-terminal" evidence="6">
    <location>
        <begin position="209"/>
        <end position="336"/>
    </location>
</feature>
<dbReference type="EMBL" id="JAVDWW010000018">
    <property type="protein sequence ID" value="MDR7173041.1"/>
    <property type="molecule type" value="Genomic_DNA"/>
</dbReference>
<evidence type="ECO:0000256" key="1">
    <source>
        <dbReference type="ARBA" id="ARBA00001974"/>
    </source>
</evidence>
<keyword evidence="9" id="KW-1185">Reference proteome</keyword>
<name>A0ABU1XR87_9NOCA</name>
<dbReference type="Pfam" id="PF00441">
    <property type="entry name" value="Acyl-CoA_dh_1"/>
    <property type="match status" value="1"/>
</dbReference>
<dbReference type="RefSeq" id="WP_310408527.1">
    <property type="nucleotide sequence ID" value="NZ_JAVDWW010000018.1"/>
</dbReference>
<dbReference type="PANTHER" id="PTHR43884">
    <property type="entry name" value="ACYL-COA DEHYDROGENASE"/>
    <property type="match status" value="1"/>
</dbReference>
<dbReference type="SUPFAM" id="SSF47203">
    <property type="entry name" value="Acyl-CoA dehydrogenase C-terminal domain-like"/>
    <property type="match status" value="1"/>
</dbReference>
<accession>A0ABU1XR87</accession>
<keyword evidence="4" id="KW-0274">FAD</keyword>
<keyword evidence="5" id="KW-0560">Oxidoreductase</keyword>
<comment type="cofactor">
    <cofactor evidence="1">
        <name>FAD</name>
        <dbReference type="ChEBI" id="CHEBI:57692"/>
    </cofactor>
</comment>
<dbReference type="InterPro" id="IPR009075">
    <property type="entry name" value="AcylCo_DH/oxidase_C"/>
</dbReference>
<feature type="domain" description="Acyl-CoA dehydrogenase/oxidase N-terminal" evidence="7">
    <location>
        <begin position="17"/>
        <end position="100"/>
    </location>
</feature>
<sequence>MDENQDAVAEIVVRLLERESTRDIALWSALVDSGLLSTPLPSRYDGDGGGVLEVAAMLTELATDAVEVPVLPTLGFGVLPLLRTAPDMLAEKIFPAVAKGAVLTAALNEPGAPFSKGPETIAVTDGNTVRISGHKVHVLYANLARWILVPTDSGLAVVDAEAPGVGRIRNISSSGLPEFSLYLDNVSIPAEQLLPDGIPPLNRLALAAIGSVADGLLKGVLMRTAEHLRIRHQLGCSSARYRAASQHIADVYLTSRALHSATLSVNRALAQENDGPEHCESLDTDLAVLTYWVGEALPEAMHTCRQLNGEISTEITRPLRRYYSQADIIARMLGGTALRLDFLSTGCTLSRLQYQETARVPVSVAPTTAAVATI</sequence>
<evidence type="ECO:0000313" key="9">
    <source>
        <dbReference type="Proteomes" id="UP001251217"/>
    </source>
</evidence>
<dbReference type="Pfam" id="PF02771">
    <property type="entry name" value="Acyl-CoA_dh_N"/>
    <property type="match status" value="1"/>
</dbReference>
<dbReference type="InterPro" id="IPR036250">
    <property type="entry name" value="AcylCo_DH-like_C"/>
</dbReference>
<proteinExistence type="inferred from homology"/>
<dbReference type="Gene3D" id="1.20.140.10">
    <property type="entry name" value="Butyryl-CoA Dehydrogenase, subunit A, domain 3"/>
    <property type="match status" value="1"/>
</dbReference>
<comment type="caution">
    <text evidence="8">The sequence shown here is derived from an EMBL/GenBank/DDBJ whole genome shotgun (WGS) entry which is preliminary data.</text>
</comment>
<evidence type="ECO:0000256" key="3">
    <source>
        <dbReference type="ARBA" id="ARBA00022630"/>
    </source>
</evidence>
<dbReference type="Proteomes" id="UP001251217">
    <property type="component" value="Unassembled WGS sequence"/>
</dbReference>
<dbReference type="PANTHER" id="PTHR43884:SF20">
    <property type="entry name" value="ACYL-COA DEHYDROGENASE FADE28"/>
    <property type="match status" value="1"/>
</dbReference>
<evidence type="ECO:0000256" key="4">
    <source>
        <dbReference type="ARBA" id="ARBA00022827"/>
    </source>
</evidence>
<protein>
    <submittedName>
        <fullName evidence="8">Alkylation response protein AidB-like acyl-CoA dehydrogenase</fullName>
    </submittedName>
</protein>
<gene>
    <name evidence="8" type="ORF">J2W56_006807</name>
</gene>
<evidence type="ECO:0000256" key="2">
    <source>
        <dbReference type="ARBA" id="ARBA00009347"/>
    </source>
</evidence>
<keyword evidence="3" id="KW-0285">Flavoprotein</keyword>
<dbReference type="InterPro" id="IPR013786">
    <property type="entry name" value="AcylCoA_DH/ox_N"/>
</dbReference>
<reference evidence="8 9" key="1">
    <citation type="submission" date="2023-07" db="EMBL/GenBank/DDBJ databases">
        <title>Sorghum-associated microbial communities from plants grown in Nebraska, USA.</title>
        <authorList>
            <person name="Schachtman D."/>
        </authorList>
    </citation>
    <scope>NUCLEOTIDE SEQUENCE [LARGE SCALE GENOMIC DNA]</scope>
    <source>
        <strain evidence="8 9">4272</strain>
    </source>
</reference>
<organism evidence="8 9">
    <name type="scientific">Nocardia kruczakiae</name>
    <dbReference type="NCBI Taxonomy" id="261477"/>
    <lineage>
        <taxon>Bacteria</taxon>
        <taxon>Bacillati</taxon>
        <taxon>Actinomycetota</taxon>
        <taxon>Actinomycetes</taxon>
        <taxon>Mycobacteriales</taxon>
        <taxon>Nocardiaceae</taxon>
        <taxon>Nocardia</taxon>
    </lineage>
</organism>
<dbReference type="InterPro" id="IPR037069">
    <property type="entry name" value="AcylCoA_DH/ox_N_sf"/>
</dbReference>
<dbReference type="InterPro" id="IPR046373">
    <property type="entry name" value="Acyl-CoA_Oxase/DH_mid-dom_sf"/>
</dbReference>
<dbReference type="InterPro" id="IPR009100">
    <property type="entry name" value="AcylCoA_DH/oxidase_NM_dom_sf"/>
</dbReference>
<dbReference type="Gene3D" id="2.40.110.10">
    <property type="entry name" value="Butyryl-CoA Dehydrogenase, subunit A, domain 2"/>
    <property type="match status" value="1"/>
</dbReference>
<evidence type="ECO:0000256" key="5">
    <source>
        <dbReference type="ARBA" id="ARBA00023002"/>
    </source>
</evidence>
<evidence type="ECO:0000259" key="7">
    <source>
        <dbReference type="Pfam" id="PF02771"/>
    </source>
</evidence>